<feature type="compositionally biased region" description="Low complexity" evidence="1">
    <location>
        <begin position="340"/>
        <end position="360"/>
    </location>
</feature>
<evidence type="ECO:0000256" key="1">
    <source>
        <dbReference type="SAM" id="MobiDB-lite"/>
    </source>
</evidence>
<feature type="compositionally biased region" description="Low complexity" evidence="1">
    <location>
        <begin position="306"/>
        <end position="315"/>
    </location>
</feature>
<evidence type="ECO:0000313" key="3">
    <source>
        <dbReference type="Proteomes" id="UP000443090"/>
    </source>
</evidence>
<keyword evidence="3" id="KW-1185">Reference proteome</keyword>
<evidence type="ECO:0000313" key="2">
    <source>
        <dbReference type="EMBL" id="TVY35669.1"/>
    </source>
</evidence>
<evidence type="ECO:0008006" key="4">
    <source>
        <dbReference type="Google" id="ProtNLM"/>
    </source>
</evidence>
<dbReference type="OrthoDB" id="7464126at2759"/>
<protein>
    <recommendedName>
        <fullName evidence="4">Fungal N-terminal domain-containing protein</fullName>
    </recommendedName>
</protein>
<feature type="compositionally biased region" description="Basic and acidic residues" evidence="1">
    <location>
        <begin position="405"/>
        <end position="418"/>
    </location>
</feature>
<proteinExistence type="predicted"/>
<accession>A0A8H8RK13</accession>
<feature type="region of interest" description="Disordered" evidence="1">
    <location>
        <begin position="241"/>
        <end position="455"/>
    </location>
</feature>
<feature type="compositionally biased region" description="Basic and acidic residues" evidence="1">
    <location>
        <begin position="444"/>
        <end position="455"/>
    </location>
</feature>
<gene>
    <name evidence="2" type="ORF">LOCC1_G006734</name>
</gene>
<sequence length="455" mass="51891">MSFGFSVGDFMQLTQLAFRVVQNARKACGAHDDLAREIGGLHIVLRRVEVEVSKPNSILNNNEDNRRGELERLAKHCARVLSVLEQILDKYNALSIEKRSVTKLWQKVKFGNGEMLDLGKIREELATHTQSLNMFLNLLSIGSQGKVEKYMDSHGEDLRDIKHSLHWVTASMQAKSHEEKSILTTYGDDDKAIWKAFRRELIEEGFSVRLLDTHKSTIKKYVMELGARGALDEPIHQTLEEDTQTQSMLPPERLISPLSSDSSFDSDRPTSPLSSDSSSDSDTRVGEDLTQLENSPNSTAMPYHPQQQESQQGQGYLSRRNEKDEHNQLEDFPDPTAIASSQYPPQGQPPQAASPQQGYSNFMPDFIAMPYPPQQGHVYSTRRNEKHENPHQARFPSPHRKRRTSKEQAAHDKRKEIQARTPEGQDALERLERHQERRLRRAREKAAKGRPTLEE</sequence>
<feature type="compositionally biased region" description="Polar residues" evidence="1">
    <location>
        <begin position="291"/>
        <end position="300"/>
    </location>
</feature>
<feature type="compositionally biased region" description="Low complexity" evidence="1">
    <location>
        <begin position="256"/>
        <end position="280"/>
    </location>
</feature>
<organism evidence="2 3">
    <name type="scientific">Lachnellula occidentalis</name>
    <dbReference type="NCBI Taxonomy" id="215460"/>
    <lineage>
        <taxon>Eukaryota</taxon>
        <taxon>Fungi</taxon>
        <taxon>Dikarya</taxon>
        <taxon>Ascomycota</taxon>
        <taxon>Pezizomycotina</taxon>
        <taxon>Leotiomycetes</taxon>
        <taxon>Helotiales</taxon>
        <taxon>Lachnaceae</taxon>
        <taxon>Lachnellula</taxon>
    </lineage>
</organism>
<dbReference type="Proteomes" id="UP000443090">
    <property type="component" value="Unassembled WGS sequence"/>
</dbReference>
<dbReference type="EMBL" id="QGMI01000941">
    <property type="protein sequence ID" value="TVY35669.1"/>
    <property type="molecule type" value="Genomic_DNA"/>
</dbReference>
<reference evidence="2 3" key="1">
    <citation type="submission" date="2018-05" db="EMBL/GenBank/DDBJ databases">
        <title>Genome sequencing and assembly of the regulated plant pathogen Lachnellula willkommii and related sister species for the development of diagnostic species identification markers.</title>
        <authorList>
            <person name="Giroux E."/>
            <person name="Bilodeau G."/>
        </authorList>
    </citation>
    <scope>NUCLEOTIDE SEQUENCE [LARGE SCALE GENOMIC DNA]</scope>
    <source>
        <strain evidence="2 3">CBS 160.35</strain>
    </source>
</reference>
<feature type="compositionally biased region" description="Basic and acidic residues" evidence="1">
    <location>
        <begin position="319"/>
        <end position="329"/>
    </location>
</feature>
<feature type="compositionally biased region" description="Basic and acidic residues" evidence="1">
    <location>
        <begin position="382"/>
        <end position="391"/>
    </location>
</feature>
<dbReference type="AlphaFoldDB" id="A0A8H8RK13"/>
<name>A0A8H8RK13_9HELO</name>
<dbReference type="PANTHER" id="PTHR38886">
    <property type="entry name" value="SESA DOMAIN-CONTAINING PROTEIN"/>
    <property type="match status" value="1"/>
</dbReference>
<comment type="caution">
    <text evidence="2">The sequence shown here is derived from an EMBL/GenBank/DDBJ whole genome shotgun (WGS) entry which is preliminary data.</text>
</comment>
<dbReference type="PANTHER" id="PTHR38886:SF1">
    <property type="entry name" value="NACHT-NTPASE AND P-LOOP NTPASES N-TERMINAL DOMAIN-CONTAINING PROTEIN"/>
    <property type="match status" value="1"/>
</dbReference>